<dbReference type="Proteomes" id="UP001283361">
    <property type="component" value="Unassembled WGS sequence"/>
</dbReference>
<name>A0AAE1B442_9GAST</name>
<dbReference type="Pfam" id="PF02014">
    <property type="entry name" value="Reeler"/>
    <property type="match status" value="1"/>
</dbReference>
<dbReference type="AlphaFoldDB" id="A0AAE1B442"/>
<feature type="region of interest" description="Disordered" evidence="1">
    <location>
        <begin position="233"/>
        <end position="306"/>
    </location>
</feature>
<dbReference type="EMBL" id="JAWDGP010000665">
    <property type="protein sequence ID" value="KAK3798551.1"/>
    <property type="molecule type" value="Genomic_DNA"/>
</dbReference>
<keyword evidence="4" id="KW-1185">Reference proteome</keyword>
<gene>
    <name evidence="3" type="ORF">RRG08_031564</name>
</gene>
<dbReference type="InterPro" id="IPR042307">
    <property type="entry name" value="Reeler_sf"/>
</dbReference>
<feature type="compositionally biased region" description="Low complexity" evidence="1">
    <location>
        <begin position="622"/>
        <end position="633"/>
    </location>
</feature>
<feature type="domain" description="Reelin" evidence="2">
    <location>
        <begin position="86"/>
        <end position="201"/>
    </location>
</feature>
<protein>
    <recommendedName>
        <fullName evidence="2">Reelin domain-containing protein</fullName>
    </recommendedName>
</protein>
<reference evidence="3" key="1">
    <citation type="journal article" date="2023" name="G3 (Bethesda)">
        <title>A reference genome for the long-term kleptoplast-retaining sea slug Elysia crispata morphotype clarki.</title>
        <authorList>
            <person name="Eastman K.E."/>
            <person name="Pendleton A.L."/>
            <person name="Shaikh M.A."/>
            <person name="Suttiyut T."/>
            <person name="Ogas R."/>
            <person name="Tomko P."/>
            <person name="Gavelis G."/>
            <person name="Widhalm J.R."/>
            <person name="Wisecaver J.H."/>
        </authorList>
    </citation>
    <scope>NUCLEOTIDE SEQUENCE</scope>
    <source>
        <strain evidence="3">ECLA1</strain>
    </source>
</reference>
<feature type="region of interest" description="Disordered" evidence="1">
    <location>
        <begin position="346"/>
        <end position="400"/>
    </location>
</feature>
<dbReference type="InterPro" id="IPR002861">
    <property type="entry name" value="Reeler_dom"/>
</dbReference>
<comment type="caution">
    <text evidence="3">The sequence shown here is derived from an EMBL/GenBank/DDBJ whole genome shotgun (WGS) entry which is preliminary data.</text>
</comment>
<evidence type="ECO:0000256" key="1">
    <source>
        <dbReference type="SAM" id="MobiDB-lite"/>
    </source>
</evidence>
<feature type="compositionally biased region" description="Basic and acidic residues" evidence="1">
    <location>
        <begin position="275"/>
        <end position="289"/>
    </location>
</feature>
<evidence type="ECO:0000259" key="2">
    <source>
        <dbReference type="Pfam" id="PF02014"/>
    </source>
</evidence>
<evidence type="ECO:0000313" key="4">
    <source>
        <dbReference type="Proteomes" id="UP001283361"/>
    </source>
</evidence>
<feature type="compositionally biased region" description="Polar residues" evidence="1">
    <location>
        <begin position="634"/>
        <end position="645"/>
    </location>
</feature>
<dbReference type="Gene3D" id="2.60.40.4060">
    <property type="entry name" value="Reeler domain"/>
    <property type="match status" value="1"/>
</dbReference>
<feature type="compositionally biased region" description="Basic and acidic residues" evidence="1">
    <location>
        <begin position="347"/>
        <end position="357"/>
    </location>
</feature>
<feature type="region of interest" description="Disordered" evidence="1">
    <location>
        <begin position="618"/>
        <end position="673"/>
    </location>
</feature>
<accession>A0AAE1B442</accession>
<organism evidence="3 4">
    <name type="scientific">Elysia crispata</name>
    <name type="common">lettuce slug</name>
    <dbReference type="NCBI Taxonomy" id="231223"/>
    <lineage>
        <taxon>Eukaryota</taxon>
        <taxon>Metazoa</taxon>
        <taxon>Spiralia</taxon>
        <taxon>Lophotrochozoa</taxon>
        <taxon>Mollusca</taxon>
        <taxon>Gastropoda</taxon>
        <taxon>Heterobranchia</taxon>
        <taxon>Euthyneura</taxon>
        <taxon>Panpulmonata</taxon>
        <taxon>Sacoglossa</taxon>
        <taxon>Placobranchoidea</taxon>
        <taxon>Plakobranchidae</taxon>
        <taxon>Elysia</taxon>
    </lineage>
</organism>
<evidence type="ECO:0000313" key="3">
    <source>
        <dbReference type="EMBL" id="KAK3798551.1"/>
    </source>
</evidence>
<sequence>MKNLLCCDVTRGCHRGPQKFLEIVSSTIFILWSLLPHTAVGFGQGTMIENSFESTYCRNGVSVLSRGPVHYDLRRCGGQCSSSRAPRDMYRMVVNSTTYSVDNVQVQIRANPRRGANLLGFAVVAITEDGGTAGRWVVDEDAPEPEVLRATCDSLLEGQVIFQAQPSNERTNITVVWNPRKTNYGSVIFRAWIVQSMDAIFVVDSHPLTNPLDGREFMEIENHFRDLLDVMTSEPTPRRDSSPSRHSPNVSRRTVGLSGSRRKPPRSRNSASRANRIEKNNDMSRENRTSRARNSQSQIEEKVNSNKFTMEHFEDAFLARMTSGFDLSMPDPFSEFNDGTLQLSDLVPDHTAHHPSRELNLSSGPLPENRTSNTNTSRSSLGNDTLRGNIPQQNSGPFDQRIPQQFPRGGEIRPQPGMANAGLTQRTLPGMPTGFFPSQFRVQQTNMLNIFRPSPGNPFSQFQMIPVQNQFPTTLSSPLGNSVPQGFQNQAMPHQPLPGASQNFGSNNNRNIAFGSNILPGFNSLFSPQRSFQPSFNQWAPNWNSGANWRFQNGGGRGINPGWNSDQNLAGWNRNIVGSASNQLRSNFNMGPNPSFPDINVNTNPRGALSLNRFDQARLRPNSNGENSNIESSQPLGNTNTNTADISAERTASPDGLGSFSELLHAAGGWGRK</sequence>
<proteinExistence type="predicted"/>
<feature type="compositionally biased region" description="Low complexity" evidence="1">
    <location>
        <begin position="369"/>
        <end position="380"/>
    </location>
</feature>